<dbReference type="SUPFAM" id="SSF54909">
    <property type="entry name" value="Dimeric alpha+beta barrel"/>
    <property type="match status" value="1"/>
</dbReference>
<proteinExistence type="predicted"/>
<feature type="domain" description="NIPSNAP" evidence="2">
    <location>
        <begin position="9"/>
        <end position="106"/>
    </location>
</feature>
<dbReference type="InterPro" id="IPR012577">
    <property type="entry name" value="NIPSNAP"/>
</dbReference>
<sequence>MSITDLPVVELRQYTLKPGARDTLVEIFEAHFIESQEALGTSIGGLFRDLDDPDRFVWMRGFASMEERRDALQAFYFASEAWRTHGPAANATMVDSDDVLLLRPTDPPRRGTPAGDGDVHVTVWIHEPGRGTCDLLTQALPPGAAAWRTLPAENTFPALPVRPDHAFVALTAAGEPVPGQATQTLRLRPTPRSQHA</sequence>
<dbReference type="Pfam" id="PF07978">
    <property type="entry name" value="NIPSNAP"/>
    <property type="match status" value="1"/>
</dbReference>
<dbReference type="RefSeq" id="WP_194705533.1">
    <property type="nucleotide sequence ID" value="NZ_JADKPN010000001.1"/>
</dbReference>
<keyword evidence="4" id="KW-1185">Reference proteome</keyword>
<organism evidence="3 4">
    <name type="scientific">Nocardioides islandensis</name>
    <dbReference type="NCBI Taxonomy" id="433663"/>
    <lineage>
        <taxon>Bacteria</taxon>
        <taxon>Bacillati</taxon>
        <taxon>Actinomycetota</taxon>
        <taxon>Actinomycetes</taxon>
        <taxon>Propionibacteriales</taxon>
        <taxon>Nocardioidaceae</taxon>
        <taxon>Nocardioides</taxon>
    </lineage>
</organism>
<evidence type="ECO:0000313" key="3">
    <source>
        <dbReference type="EMBL" id="MBF4762417.1"/>
    </source>
</evidence>
<comment type="caution">
    <text evidence="3">The sequence shown here is derived from an EMBL/GenBank/DDBJ whole genome shotgun (WGS) entry which is preliminary data.</text>
</comment>
<dbReference type="Gene3D" id="3.30.70.100">
    <property type="match status" value="1"/>
</dbReference>
<dbReference type="EMBL" id="JADKPN010000001">
    <property type="protein sequence ID" value="MBF4762417.1"/>
    <property type="molecule type" value="Genomic_DNA"/>
</dbReference>
<name>A0A930YD66_9ACTN</name>
<gene>
    <name evidence="3" type="ORF">ISU07_04715</name>
</gene>
<dbReference type="InterPro" id="IPR011008">
    <property type="entry name" value="Dimeric_a/b-barrel"/>
</dbReference>
<protein>
    <submittedName>
        <fullName evidence="3">NIPSNAP family protein</fullName>
    </submittedName>
</protein>
<evidence type="ECO:0000259" key="2">
    <source>
        <dbReference type="Pfam" id="PF07978"/>
    </source>
</evidence>
<evidence type="ECO:0000313" key="4">
    <source>
        <dbReference type="Proteomes" id="UP000640489"/>
    </source>
</evidence>
<evidence type="ECO:0000256" key="1">
    <source>
        <dbReference type="SAM" id="MobiDB-lite"/>
    </source>
</evidence>
<reference evidence="3" key="1">
    <citation type="submission" date="2020-11" db="EMBL/GenBank/DDBJ databases">
        <title>Nocardioides sp. nov., isolated from Soil of Cynanchum wilfordii Hemsley rhizosphere.</title>
        <authorList>
            <person name="Lee J.-S."/>
            <person name="Suh M.K."/>
            <person name="Kim J.-S."/>
        </authorList>
    </citation>
    <scope>NUCLEOTIDE SEQUENCE</scope>
    <source>
        <strain evidence="3">KCTC 19275</strain>
    </source>
</reference>
<dbReference type="Proteomes" id="UP000640489">
    <property type="component" value="Unassembled WGS sequence"/>
</dbReference>
<dbReference type="AlphaFoldDB" id="A0A930YD66"/>
<feature type="region of interest" description="Disordered" evidence="1">
    <location>
        <begin position="175"/>
        <end position="196"/>
    </location>
</feature>
<accession>A0A930YD66</accession>
<feature type="compositionally biased region" description="Polar residues" evidence="1">
    <location>
        <begin position="180"/>
        <end position="196"/>
    </location>
</feature>